<dbReference type="EMBL" id="OX597823">
    <property type="protein sequence ID" value="CAI9729104.1"/>
    <property type="molecule type" value="Genomic_DNA"/>
</dbReference>
<feature type="compositionally biased region" description="Basic and acidic residues" evidence="1">
    <location>
        <begin position="27"/>
        <end position="49"/>
    </location>
</feature>
<evidence type="ECO:0000313" key="2">
    <source>
        <dbReference type="EMBL" id="CAI9729104.1"/>
    </source>
</evidence>
<dbReference type="Proteomes" id="UP001162480">
    <property type="component" value="Chromosome 10"/>
</dbReference>
<protein>
    <submittedName>
        <fullName evidence="2">Uncharacterized protein</fullName>
    </submittedName>
</protein>
<organism evidence="2 3">
    <name type="scientific">Octopus vulgaris</name>
    <name type="common">Common octopus</name>
    <dbReference type="NCBI Taxonomy" id="6645"/>
    <lineage>
        <taxon>Eukaryota</taxon>
        <taxon>Metazoa</taxon>
        <taxon>Spiralia</taxon>
        <taxon>Lophotrochozoa</taxon>
        <taxon>Mollusca</taxon>
        <taxon>Cephalopoda</taxon>
        <taxon>Coleoidea</taxon>
        <taxon>Octopodiformes</taxon>
        <taxon>Octopoda</taxon>
        <taxon>Incirrata</taxon>
        <taxon>Octopodidae</taxon>
        <taxon>Octopus</taxon>
    </lineage>
</organism>
<evidence type="ECO:0000256" key="1">
    <source>
        <dbReference type="SAM" id="MobiDB-lite"/>
    </source>
</evidence>
<accession>A0AA36B825</accession>
<dbReference type="AlphaFoldDB" id="A0AA36B825"/>
<sequence length="69" mass="8080">MRKNNTEIEKTIEKWRKEDMLMVNGRGESDDGSHTKMSEESSENREEDKARKRCGILIHLVFLDTSLLI</sequence>
<proteinExistence type="predicted"/>
<gene>
    <name evidence="2" type="ORF">OCTVUL_1B003495</name>
</gene>
<evidence type="ECO:0000313" key="3">
    <source>
        <dbReference type="Proteomes" id="UP001162480"/>
    </source>
</evidence>
<reference evidence="2" key="1">
    <citation type="submission" date="2023-08" db="EMBL/GenBank/DDBJ databases">
        <authorList>
            <person name="Alioto T."/>
            <person name="Alioto T."/>
            <person name="Gomez Garrido J."/>
        </authorList>
    </citation>
    <scope>NUCLEOTIDE SEQUENCE</scope>
</reference>
<feature type="region of interest" description="Disordered" evidence="1">
    <location>
        <begin position="19"/>
        <end position="49"/>
    </location>
</feature>
<keyword evidence="3" id="KW-1185">Reference proteome</keyword>
<name>A0AA36B825_OCTVU</name>